<name>A0ABR7JKB3_9FIRM</name>
<dbReference type="Gene3D" id="3.40.50.300">
    <property type="entry name" value="P-loop containing nucleotide triphosphate hydrolases"/>
    <property type="match status" value="1"/>
</dbReference>
<dbReference type="InterPro" id="IPR051943">
    <property type="entry name" value="TRAFAC_Dynamin-like_GTPase"/>
</dbReference>
<keyword evidence="1" id="KW-0547">Nucleotide-binding</keyword>
<dbReference type="InterPro" id="IPR005225">
    <property type="entry name" value="Small_GTP-bd"/>
</dbReference>
<keyword evidence="3" id="KW-0472">Membrane</keyword>
<dbReference type="Pfam" id="PF01926">
    <property type="entry name" value="MMR_HSR1"/>
    <property type="match status" value="1"/>
</dbReference>
<feature type="domain" description="G" evidence="4">
    <location>
        <begin position="59"/>
        <end position="187"/>
    </location>
</feature>
<dbReference type="PANTHER" id="PTHR43681">
    <property type="entry name" value="TRANSMEMBRANE GTPASE FZO"/>
    <property type="match status" value="1"/>
</dbReference>
<protein>
    <submittedName>
        <fullName evidence="5">Dynamin family protein</fullName>
    </submittedName>
</protein>
<evidence type="ECO:0000256" key="3">
    <source>
        <dbReference type="SAM" id="Phobius"/>
    </source>
</evidence>
<dbReference type="SUPFAM" id="SSF52540">
    <property type="entry name" value="P-loop containing nucleoside triphosphate hydrolases"/>
    <property type="match status" value="1"/>
</dbReference>
<evidence type="ECO:0000313" key="6">
    <source>
        <dbReference type="Proteomes" id="UP000609849"/>
    </source>
</evidence>
<proteinExistence type="predicted"/>
<reference evidence="5 6" key="1">
    <citation type="submission" date="2020-08" db="EMBL/GenBank/DDBJ databases">
        <authorList>
            <person name="Liu C."/>
            <person name="Sun Q."/>
        </authorList>
    </citation>
    <scope>NUCLEOTIDE SEQUENCE [LARGE SCALE GENOMIC DNA]</scope>
    <source>
        <strain evidence="5 6">NSJ-18</strain>
    </source>
</reference>
<evidence type="ECO:0000256" key="2">
    <source>
        <dbReference type="ARBA" id="ARBA00023134"/>
    </source>
</evidence>
<keyword evidence="3" id="KW-0812">Transmembrane</keyword>
<evidence type="ECO:0000313" key="5">
    <source>
        <dbReference type="EMBL" id="MBC5995153.1"/>
    </source>
</evidence>
<sequence>MKDVKESIYEVKEYFLKSPLRDKLAKGEGIPFKNLVINDLHDNMTNIEILDKSESKPLKVVVVGEVKSGKSTLVNALLKKDISEIDVLEATSSIIEISYGDEYESKIVDGAINISLNLEILKRINIVDTPGLRSMTTKNENKTLNYIQNADFIIFVIDATHIGQEDIIDVLELIESFKKPIIGVINKCDLLDSDKMELMDYIQEEYGIYIDKFFLISSYLEYEEKLNSNKVEENENKIINNYEELKEDFSNFIKYIEDLYRDSQEVKYESINYSLQGIIQKEVLCNYDYFKSILMIEEETNKYEKILRNKLDYISSKMNYEIDDWIDRVFLCNQLGKIKENLDSASDYINENYINQYINEKKDELDKLFFEEWEECLNEVEYEINTNINKNVERVYYKNEFLNSTHYKVDKEDININEVLATVGTGALLGVTSGGIASVYAAAVGSSAASMTIGTALMVYCPPLLVAGTISGAVGKLIYEKVKINNRSKNILNDIEQFIGELKESVKSELKSNYYKCSEEIVTTASEIFKKEKGITMSKYGLEEFIKEIETYIKELKQYIKE</sequence>
<accession>A0ABR7JKB3</accession>
<dbReference type="InterPro" id="IPR027417">
    <property type="entry name" value="P-loop_NTPase"/>
</dbReference>
<evidence type="ECO:0000259" key="4">
    <source>
        <dbReference type="Pfam" id="PF01926"/>
    </source>
</evidence>
<comment type="caution">
    <text evidence="5">The sequence shown here is derived from an EMBL/GenBank/DDBJ whole genome shotgun (WGS) entry which is preliminary data.</text>
</comment>
<dbReference type="Proteomes" id="UP000609849">
    <property type="component" value="Unassembled WGS sequence"/>
</dbReference>
<evidence type="ECO:0000256" key="1">
    <source>
        <dbReference type="ARBA" id="ARBA00022741"/>
    </source>
</evidence>
<keyword evidence="3" id="KW-1133">Transmembrane helix</keyword>
<keyword evidence="2" id="KW-0342">GTP-binding</keyword>
<dbReference type="NCBIfam" id="TIGR00231">
    <property type="entry name" value="small_GTP"/>
    <property type="match status" value="1"/>
</dbReference>
<keyword evidence="6" id="KW-1185">Reference proteome</keyword>
<gene>
    <name evidence="5" type="ORF">H8923_00130</name>
</gene>
<dbReference type="EMBL" id="JACRWE010000001">
    <property type="protein sequence ID" value="MBC5995153.1"/>
    <property type="molecule type" value="Genomic_DNA"/>
</dbReference>
<dbReference type="RefSeq" id="WP_153973024.1">
    <property type="nucleotide sequence ID" value="NZ_JACRWE010000001.1"/>
</dbReference>
<dbReference type="InterPro" id="IPR006073">
    <property type="entry name" value="GTP-bd"/>
</dbReference>
<organism evidence="5 6">
    <name type="scientific">Romboutsia faecis</name>
    <dbReference type="NCBI Taxonomy" id="2764597"/>
    <lineage>
        <taxon>Bacteria</taxon>
        <taxon>Bacillati</taxon>
        <taxon>Bacillota</taxon>
        <taxon>Clostridia</taxon>
        <taxon>Peptostreptococcales</taxon>
        <taxon>Peptostreptococcaceae</taxon>
        <taxon>Romboutsia</taxon>
    </lineage>
</organism>
<feature type="transmembrane region" description="Helical" evidence="3">
    <location>
        <begin position="457"/>
        <end position="479"/>
    </location>
</feature>
<dbReference type="PANTHER" id="PTHR43681:SF1">
    <property type="entry name" value="SARCALUMENIN"/>
    <property type="match status" value="1"/>
</dbReference>